<keyword evidence="2" id="KW-1185">Reference proteome</keyword>
<dbReference type="EMBL" id="CM040468">
    <property type="protein sequence ID" value="MCI4386871.1"/>
    <property type="molecule type" value="Genomic_DNA"/>
</dbReference>
<accession>A0ACC5X7E1</accession>
<evidence type="ECO:0000313" key="1">
    <source>
        <dbReference type="EMBL" id="MCI4386871.1"/>
    </source>
</evidence>
<sequence>MICEFWLGELNLSYIIREISRRSSMVVVTGRKNETRLIYNLNQKNRRESKIKRPERGNKVVMANSHQAGSYQMTATNQGG</sequence>
<protein>
    <submittedName>
        <fullName evidence="1">Uncharacterized protein</fullName>
    </submittedName>
</protein>
<comment type="caution">
    <text evidence="1">The sequence shown here is derived from an EMBL/GenBank/DDBJ whole genome shotgun (WGS) entry which is preliminary data.</text>
</comment>
<reference evidence="1 2" key="1">
    <citation type="journal article" date="2022" name="bioRxiv">
        <title>An ancient truncated duplication of the anti-Mullerian hormone receptor type 2 gene is a potential conserved master sex determinant in the Pangasiidae catfish family.</title>
        <authorList>
            <person name="Wen M."/>
            <person name="Pan Q."/>
            <person name="Jouanno E."/>
            <person name="Montfort J."/>
            <person name="Zahm M."/>
            <person name="Cabau C."/>
            <person name="Klopp C."/>
            <person name="Iampietro C."/>
            <person name="Roques C."/>
            <person name="Bouchez O."/>
            <person name="Castinel A."/>
            <person name="Donnadieu C."/>
            <person name="Parrinello H."/>
            <person name="Poncet C."/>
            <person name="Belmonte E."/>
            <person name="Gautier V."/>
            <person name="Avarre J.-C."/>
            <person name="Dugue R."/>
            <person name="Gustiano R."/>
            <person name="Ha T.T.T."/>
            <person name="Campet M."/>
            <person name="Sriphairoj K."/>
            <person name="Ribolli J."/>
            <person name="de Almeida F.L."/>
            <person name="Desvignes T."/>
            <person name="Postlethwait J.H."/>
            <person name="Bucao C.F."/>
            <person name="Robinson-Rechavi M."/>
            <person name="Bobe J."/>
            <person name="Herpin A."/>
            <person name="Guiguen Y."/>
        </authorList>
    </citation>
    <scope>NUCLEOTIDE SEQUENCE [LARGE SCALE GENOMIC DNA]</scope>
    <source>
        <strain evidence="1">YG-Dec2019</strain>
    </source>
</reference>
<organism evidence="1 2">
    <name type="scientific">Pangasianodon gigas</name>
    <name type="common">Mekong giant catfish</name>
    <name type="synonym">Pangasius gigas</name>
    <dbReference type="NCBI Taxonomy" id="30993"/>
    <lineage>
        <taxon>Eukaryota</taxon>
        <taxon>Metazoa</taxon>
        <taxon>Chordata</taxon>
        <taxon>Craniata</taxon>
        <taxon>Vertebrata</taxon>
        <taxon>Euteleostomi</taxon>
        <taxon>Actinopterygii</taxon>
        <taxon>Neopterygii</taxon>
        <taxon>Teleostei</taxon>
        <taxon>Ostariophysi</taxon>
        <taxon>Siluriformes</taxon>
        <taxon>Pangasiidae</taxon>
        <taxon>Pangasianodon</taxon>
    </lineage>
</organism>
<proteinExistence type="predicted"/>
<dbReference type="Proteomes" id="UP000829447">
    <property type="component" value="Linkage Group LG15"/>
</dbReference>
<evidence type="ECO:0000313" key="2">
    <source>
        <dbReference type="Proteomes" id="UP000829447"/>
    </source>
</evidence>
<name>A0ACC5X7E1_PANGG</name>
<gene>
    <name evidence="1" type="ORF">PGIGA_G00067650</name>
</gene>